<comment type="similarity">
    <text evidence="3 15">Belongs to the phytoene/squalene synthase family.</text>
</comment>
<accession>A0A1Y2FS96</accession>
<evidence type="ECO:0000256" key="14">
    <source>
        <dbReference type="ARBA" id="ARBA00023221"/>
    </source>
</evidence>
<dbReference type="InterPro" id="IPR044844">
    <property type="entry name" value="Trans_IPPS_euk-type"/>
</dbReference>
<dbReference type="CDD" id="cd00683">
    <property type="entry name" value="Trans_IPPS_HH"/>
    <property type="match status" value="1"/>
</dbReference>
<dbReference type="GO" id="GO:0055056">
    <property type="term" value="F:D-glucose transmembrane transporter activity"/>
    <property type="evidence" value="ECO:0007669"/>
    <property type="project" value="UniProtKB-UniRule"/>
</dbReference>
<dbReference type="InterPro" id="IPR008949">
    <property type="entry name" value="Isoprenoid_synthase_dom_sf"/>
</dbReference>
<dbReference type="GeneID" id="63784137"/>
<keyword evidence="12 15" id="KW-0472">Membrane</keyword>
<evidence type="ECO:0000256" key="13">
    <source>
        <dbReference type="ARBA" id="ARBA00023166"/>
    </source>
</evidence>
<dbReference type="UniPathway" id="UPA00767">
    <property type="reaction ID" value="UER00751"/>
</dbReference>
<dbReference type="InterPro" id="IPR002060">
    <property type="entry name" value="Squ/phyt_synthse"/>
</dbReference>
<dbReference type="STRING" id="56484.A0A1Y2FS96"/>
<keyword evidence="13" id="KW-1207">Sterol metabolism</keyword>
<dbReference type="InterPro" id="IPR019845">
    <property type="entry name" value="Squalene/phytoene_synthase_CS"/>
</dbReference>
<evidence type="ECO:0000313" key="16">
    <source>
        <dbReference type="EMBL" id="ORY86164.1"/>
    </source>
</evidence>
<protein>
    <recommendedName>
        <fullName evidence="4 15">Squalene synthase</fullName>
        <shortName evidence="15">SQS</shortName>
        <shortName evidence="15">SS</shortName>
        <ecNumber evidence="4 15">2.5.1.21</ecNumber>
    </recommendedName>
</protein>
<evidence type="ECO:0000256" key="15">
    <source>
        <dbReference type="RuleBase" id="RU368088"/>
    </source>
</evidence>
<dbReference type="GO" id="GO:0006696">
    <property type="term" value="P:ergosterol biosynthetic process"/>
    <property type="evidence" value="ECO:0007669"/>
    <property type="project" value="TreeGrafter"/>
</dbReference>
<evidence type="ECO:0000256" key="9">
    <source>
        <dbReference type="ARBA" id="ARBA00022989"/>
    </source>
</evidence>
<keyword evidence="10" id="KW-0756">Sterol biosynthesis</keyword>
<dbReference type="AlphaFoldDB" id="A0A1Y2FS96"/>
<dbReference type="OMA" id="GEACQLM"/>
<proteinExistence type="inferred from homology"/>
<evidence type="ECO:0000256" key="2">
    <source>
        <dbReference type="ARBA" id="ARBA00004370"/>
    </source>
</evidence>
<dbReference type="GO" id="GO:0051996">
    <property type="term" value="F:squalene synthase [NAD(P)H] activity"/>
    <property type="evidence" value="ECO:0007669"/>
    <property type="project" value="UniProtKB-UniRule"/>
</dbReference>
<comment type="catalytic activity">
    <reaction evidence="15">
        <text>2 (2E,6E)-farnesyl diphosphate + NADH + H(+) = squalene + 2 diphosphate + NAD(+)</text>
        <dbReference type="Rhea" id="RHEA:32299"/>
        <dbReference type="ChEBI" id="CHEBI:15378"/>
        <dbReference type="ChEBI" id="CHEBI:15440"/>
        <dbReference type="ChEBI" id="CHEBI:33019"/>
        <dbReference type="ChEBI" id="CHEBI:57540"/>
        <dbReference type="ChEBI" id="CHEBI:57945"/>
        <dbReference type="ChEBI" id="CHEBI:175763"/>
        <dbReference type="EC" id="2.5.1.21"/>
    </reaction>
</comment>
<dbReference type="InterPro" id="IPR033904">
    <property type="entry name" value="Trans_IPPS_HH"/>
</dbReference>
<evidence type="ECO:0000256" key="10">
    <source>
        <dbReference type="ARBA" id="ARBA00023011"/>
    </source>
</evidence>
<dbReference type="PROSITE" id="PS01044">
    <property type="entry name" value="SQUALEN_PHYTOEN_SYN_1"/>
    <property type="match status" value="1"/>
</dbReference>
<dbReference type="EMBL" id="MCFI01000003">
    <property type="protein sequence ID" value="ORY86164.1"/>
    <property type="molecule type" value="Genomic_DNA"/>
</dbReference>
<comment type="caution">
    <text evidence="16">The sequence shown here is derived from an EMBL/GenBank/DDBJ whole genome shotgun (WGS) entry which is preliminary data.</text>
</comment>
<evidence type="ECO:0000256" key="1">
    <source>
        <dbReference type="ARBA" id="ARBA00001946"/>
    </source>
</evidence>
<keyword evidence="8" id="KW-0752">Steroid biosynthesis</keyword>
<comment type="pathway">
    <text evidence="15">Terpene metabolism; lanosterol biosynthesis; lanosterol from farnesyl diphosphate: step 1/3.</text>
</comment>
<sequence length="491" mass="55774">MGLLDLLLHPTETRAIVQYKVWRDPLNARDPNKESDSLKRCYFFLDLTSRSFSTVVQELSDELRDAVMLFYLVLRGLDTIEDDMTLPLDRKLPLLREFYTLLQQDGWNFHESGPNEKDALLLKEFDVVIKEFKKLKKQYQVVITDITKDMGHGMAHYSDETVIVTTLEEYDQYCHYVAGVVGEGLSRLFASSGLESKKYADLMSLSNSMGLFLQKTNITRDFREDIDDGRLFWPKDIWSKYAKDPKELTLPANREKALNCISEMTCNALEHATDVLFYLSGLRNQSVFNFCAIPQVMAIATMDLVFRNPQVFERNVKIRKGKACRLIMQATNLKEVADIFVEHARSIHAKNKPEDPNFLRISELCGRIEQWVADVFPAHMAASAAQEKAISQQRKADDNQVSVEEQKQIDKDVKTVIVIVIGFWLAMGALTLFLAWLLGARFDLAFKDFWGKVAKVQDAVGGASTTINKVVEEVVATSAGAEAKVTDKVEL</sequence>
<organism evidence="16 17">
    <name type="scientific">Protomyces lactucae-debilis</name>
    <dbReference type="NCBI Taxonomy" id="2754530"/>
    <lineage>
        <taxon>Eukaryota</taxon>
        <taxon>Fungi</taxon>
        <taxon>Dikarya</taxon>
        <taxon>Ascomycota</taxon>
        <taxon>Taphrinomycotina</taxon>
        <taxon>Taphrinomycetes</taxon>
        <taxon>Taphrinales</taxon>
        <taxon>Protomycetaceae</taxon>
        <taxon>Protomyces</taxon>
    </lineage>
</organism>
<dbReference type="Gene3D" id="1.10.600.10">
    <property type="entry name" value="Farnesyl Diphosphate Synthase"/>
    <property type="match status" value="1"/>
</dbReference>
<evidence type="ECO:0000256" key="6">
    <source>
        <dbReference type="ARBA" id="ARBA00022679"/>
    </source>
</evidence>
<dbReference type="FunFam" id="1.10.600.10:FF:000003">
    <property type="entry name" value="Farnesyl-diphosphate farnesyltransferase 1"/>
    <property type="match status" value="1"/>
</dbReference>
<dbReference type="GO" id="GO:0005789">
    <property type="term" value="C:endoplasmic reticulum membrane"/>
    <property type="evidence" value="ECO:0007669"/>
    <property type="project" value="TreeGrafter"/>
</dbReference>
<comment type="cofactor">
    <cofactor evidence="1 15">
        <name>Mg(2+)</name>
        <dbReference type="ChEBI" id="CHEBI:18420"/>
    </cofactor>
</comment>
<evidence type="ECO:0000256" key="3">
    <source>
        <dbReference type="ARBA" id="ARBA00006251"/>
    </source>
</evidence>
<keyword evidence="11" id="KW-0443">Lipid metabolism</keyword>
<feature type="transmembrane region" description="Helical" evidence="15">
    <location>
        <begin position="416"/>
        <end position="438"/>
    </location>
</feature>
<keyword evidence="17" id="KW-1185">Reference proteome</keyword>
<keyword evidence="14" id="KW-0753">Steroid metabolism</keyword>
<gene>
    <name evidence="16" type="ORF">BCR37DRAFT_343977</name>
</gene>
<dbReference type="OrthoDB" id="431150at2759"/>
<keyword evidence="6 15" id="KW-0808">Transferase</keyword>
<comment type="function">
    <text evidence="15">Catalyzes the condensation of 2 farnesyl pyrophosphate (FPP) moieties to form squalene.</text>
</comment>
<keyword evidence="7 15" id="KW-0812">Transmembrane</keyword>
<evidence type="ECO:0000256" key="11">
    <source>
        <dbReference type="ARBA" id="ARBA00023098"/>
    </source>
</evidence>
<evidence type="ECO:0000256" key="12">
    <source>
        <dbReference type="ARBA" id="ARBA00023136"/>
    </source>
</evidence>
<dbReference type="Proteomes" id="UP000193685">
    <property type="component" value="Unassembled WGS sequence"/>
</dbReference>
<dbReference type="NCBIfam" id="TIGR01559">
    <property type="entry name" value="squal_synth"/>
    <property type="match status" value="1"/>
</dbReference>
<comment type="subcellular location">
    <subcellularLocation>
        <location evidence="2">Membrane</location>
    </subcellularLocation>
</comment>
<dbReference type="EC" id="2.5.1.21" evidence="4 15"/>
<keyword evidence="5" id="KW-0444">Lipid biosynthesis</keyword>
<evidence type="ECO:0000313" key="17">
    <source>
        <dbReference type="Proteomes" id="UP000193685"/>
    </source>
</evidence>
<reference evidence="16 17" key="1">
    <citation type="submission" date="2016-07" db="EMBL/GenBank/DDBJ databases">
        <title>Pervasive Adenine N6-methylation of Active Genes in Fungi.</title>
        <authorList>
            <consortium name="DOE Joint Genome Institute"/>
            <person name="Mondo S.J."/>
            <person name="Dannebaum R.O."/>
            <person name="Kuo R.C."/>
            <person name="Labutti K."/>
            <person name="Haridas S."/>
            <person name="Kuo A."/>
            <person name="Salamov A."/>
            <person name="Ahrendt S.R."/>
            <person name="Lipzen A."/>
            <person name="Sullivan W."/>
            <person name="Andreopoulos W.B."/>
            <person name="Clum A."/>
            <person name="Lindquist E."/>
            <person name="Daum C."/>
            <person name="Ramamoorthy G.K."/>
            <person name="Gryganskyi A."/>
            <person name="Culley D."/>
            <person name="Magnuson J.K."/>
            <person name="James T.Y."/>
            <person name="O'Malley M.A."/>
            <person name="Stajich J.E."/>
            <person name="Spatafora J.W."/>
            <person name="Visel A."/>
            <person name="Grigoriev I.V."/>
        </authorList>
    </citation>
    <scope>NUCLEOTIDE SEQUENCE [LARGE SCALE GENOMIC DNA]</scope>
    <source>
        <strain evidence="16 17">12-1054</strain>
    </source>
</reference>
<evidence type="ECO:0000256" key="5">
    <source>
        <dbReference type="ARBA" id="ARBA00022516"/>
    </source>
</evidence>
<keyword evidence="9 15" id="KW-1133">Transmembrane helix</keyword>
<dbReference type="PROSITE" id="PS01045">
    <property type="entry name" value="SQUALEN_PHYTOEN_SYN_2"/>
    <property type="match status" value="1"/>
</dbReference>
<evidence type="ECO:0000256" key="7">
    <source>
        <dbReference type="ARBA" id="ARBA00022692"/>
    </source>
</evidence>
<dbReference type="RefSeq" id="XP_040727346.1">
    <property type="nucleotide sequence ID" value="XM_040867538.1"/>
</dbReference>
<comment type="catalytic activity">
    <reaction evidence="15">
        <text>2 (2E,6E)-farnesyl diphosphate + NADPH + H(+) = squalene + 2 diphosphate + NADP(+)</text>
        <dbReference type="Rhea" id="RHEA:32295"/>
        <dbReference type="ChEBI" id="CHEBI:15378"/>
        <dbReference type="ChEBI" id="CHEBI:15440"/>
        <dbReference type="ChEBI" id="CHEBI:33019"/>
        <dbReference type="ChEBI" id="CHEBI:57783"/>
        <dbReference type="ChEBI" id="CHEBI:58349"/>
        <dbReference type="ChEBI" id="CHEBI:175763"/>
        <dbReference type="EC" id="2.5.1.21"/>
    </reaction>
</comment>
<dbReference type="SFLD" id="SFLDS00005">
    <property type="entry name" value="Isoprenoid_Synthase_Type_I"/>
    <property type="match status" value="1"/>
</dbReference>
<name>A0A1Y2FS96_PROLT</name>
<dbReference type="SFLD" id="SFLDG01018">
    <property type="entry name" value="Squalene/Phytoene_Synthase_Lik"/>
    <property type="match status" value="1"/>
</dbReference>
<dbReference type="Pfam" id="PF00494">
    <property type="entry name" value="SQS_PSY"/>
    <property type="match status" value="1"/>
</dbReference>
<dbReference type="PANTHER" id="PTHR11626">
    <property type="entry name" value="FARNESYL-DIPHOSPHATE FARNESYLTRANSFERASE"/>
    <property type="match status" value="1"/>
</dbReference>
<evidence type="ECO:0000256" key="8">
    <source>
        <dbReference type="ARBA" id="ARBA00022955"/>
    </source>
</evidence>
<dbReference type="GO" id="GO:0045338">
    <property type="term" value="P:farnesyl diphosphate metabolic process"/>
    <property type="evidence" value="ECO:0007669"/>
    <property type="project" value="InterPro"/>
</dbReference>
<evidence type="ECO:0000256" key="4">
    <source>
        <dbReference type="ARBA" id="ARBA00012373"/>
    </source>
</evidence>
<dbReference type="SUPFAM" id="SSF48576">
    <property type="entry name" value="Terpenoid synthases"/>
    <property type="match status" value="1"/>
</dbReference>
<dbReference type="InterPro" id="IPR006449">
    <property type="entry name" value="Squal_synth-like"/>
</dbReference>
<dbReference type="PANTHER" id="PTHR11626:SF2">
    <property type="entry name" value="SQUALENE SYNTHASE"/>
    <property type="match status" value="1"/>
</dbReference>